<feature type="domain" description="Glycoside hydrolase family 9" evidence="7">
    <location>
        <begin position="110"/>
        <end position="545"/>
    </location>
</feature>
<comment type="caution">
    <text evidence="9">The sequence shown here is derived from an EMBL/GenBank/DDBJ whole genome shotgun (WGS) entry which is preliminary data.</text>
</comment>
<dbReference type="AlphaFoldDB" id="A0A511JMN9"/>
<evidence type="ECO:0000256" key="1">
    <source>
        <dbReference type="ARBA" id="ARBA00007072"/>
    </source>
</evidence>
<feature type="domain" description="Cellulase Ig-like" evidence="8">
    <location>
        <begin position="15"/>
        <end position="95"/>
    </location>
</feature>
<evidence type="ECO:0000259" key="7">
    <source>
        <dbReference type="Pfam" id="PF00759"/>
    </source>
</evidence>
<evidence type="ECO:0000256" key="2">
    <source>
        <dbReference type="ARBA" id="ARBA00022801"/>
    </source>
</evidence>
<sequence length="562" mass="60678">MSRPVWSLDEVLARRPAVRVNQVGYAPGRPMRATLVSADVDPVTVTVVDDDGRVVHEGVSDPWPVRPEPTSGLPVHVLDLGDLPEGAYTVQTPSAHSHRFRVGARLHAGLRDDALRFFSLMRSGTAIVVPGYERPAGHPDTAVRAAVELYPGWHDGGTYDVSGGWYDAGDYGKYVTSGAIAVWQLLGTLDLAPGDPGILDECRWQLDWLLRMQVPAGHPLAGTAFHRVHGTTWSPLPGWPHLDPTERVLHRPSTTATLHLAAAAAAGARRFRTADPGYAARLESAARSAYDAAREHPDLLAPDDHARHGGGPYDDSQTGDDLYWAAAELWLATGDHAYELEVLRAPEDATDPFDDAGFDFDAVGAPARLDLALHGAGLADHERVVETVRTGADRFLALQAQQPWGQPYAPAAGWSWGSNGRILNNLVVLGTAHLVTGDTAYRDAVAEGVDYLLGRNALGQSYVTGHGTDHTHHQRTRQFGHDLDPSMPPPPPGALAGGANSVPAPDFPYDDRLRGLPPQCCYLDEPTSEVTNDVCIRWNAPLVWVTTFLDRGQTDRGSPFAT</sequence>
<keyword evidence="2" id="KW-0378">Hydrolase</keyword>
<evidence type="ECO:0000256" key="5">
    <source>
        <dbReference type="ARBA" id="ARBA00023326"/>
    </source>
</evidence>
<keyword evidence="10" id="KW-1185">Reference proteome</keyword>
<comment type="similarity">
    <text evidence="1">Belongs to the glycosyl hydrolase 9 (cellulase E) family.</text>
</comment>
<dbReference type="RefSeq" id="WP_146846949.1">
    <property type="nucleotide sequence ID" value="NZ_BJWH01000015.1"/>
</dbReference>
<dbReference type="InterPro" id="IPR013783">
    <property type="entry name" value="Ig-like_fold"/>
</dbReference>
<dbReference type="OrthoDB" id="9758662at2"/>
<keyword evidence="3" id="KW-0119">Carbohydrate metabolism</keyword>
<evidence type="ECO:0000313" key="9">
    <source>
        <dbReference type="EMBL" id="GEL99297.1"/>
    </source>
</evidence>
<gene>
    <name evidence="9" type="ORF">CTE05_28440</name>
</gene>
<dbReference type="GO" id="GO:0000272">
    <property type="term" value="P:polysaccharide catabolic process"/>
    <property type="evidence" value="ECO:0007669"/>
    <property type="project" value="UniProtKB-KW"/>
</dbReference>
<dbReference type="Gene3D" id="2.60.40.10">
    <property type="entry name" value="Immunoglobulins"/>
    <property type="match status" value="1"/>
</dbReference>
<accession>A0A511JMN9</accession>
<keyword evidence="5" id="KW-0624">Polysaccharide degradation</keyword>
<evidence type="ECO:0000259" key="8">
    <source>
        <dbReference type="Pfam" id="PF02927"/>
    </source>
</evidence>
<dbReference type="InterPro" id="IPR004197">
    <property type="entry name" value="Cellulase_Ig-like"/>
</dbReference>
<dbReference type="CDD" id="cd02850">
    <property type="entry name" value="E_set_Cellulase_N"/>
    <property type="match status" value="1"/>
</dbReference>
<dbReference type="PANTHER" id="PTHR22298">
    <property type="entry name" value="ENDO-1,4-BETA-GLUCANASE"/>
    <property type="match status" value="1"/>
</dbReference>
<reference evidence="9 10" key="1">
    <citation type="submission" date="2019-07" db="EMBL/GenBank/DDBJ databases">
        <title>Whole genome shotgun sequence of Cellulomonas terrae NBRC 100819.</title>
        <authorList>
            <person name="Hosoyama A."/>
            <person name="Uohara A."/>
            <person name="Ohji S."/>
            <person name="Ichikawa N."/>
        </authorList>
    </citation>
    <scope>NUCLEOTIDE SEQUENCE [LARGE SCALE GENOMIC DNA]</scope>
    <source>
        <strain evidence="9 10">NBRC 100819</strain>
    </source>
</reference>
<organism evidence="9 10">
    <name type="scientific">Cellulomonas terrae</name>
    <dbReference type="NCBI Taxonomy" id="311234"/>
    <lineage>
        <taxon>Bacteria</taxon>
        <taxon>Bacillati</taxon>
        <taxon>Actinomycetota</taxon>
        <taxon>Actinomycetes</taxon>
        <taxon>Micrococcales</taxon>
        <taxon>Cellulomonadaceae</taxon>
        <taxon>Cellulomonas</taxon>
    </lineage>
</organism>
<dbReference type="EMBL" id="BJWH01000015">
    <property type="protein sequence ID" value="GEL99297.1"/>
    <property type="molecule type" value="Genomic_DNA"/>
</dbReference>
<proteinExistence type="inferred from homology"/>
<dbReference type="InterPro" id="IPR001701">
    <property type="entry name" value="Glyco_hydro_9"/>
</dbReference>
<dbReference type="Gene3D" id="1.50.10.10">
    <property type="match status" value="1"/>
</dbReference>
<dbReference type="InterPro" id="IPR012341">
    <property type="entry name" value="6hp_glycosidase-like_sf"/>
</dbReference>
<evidence type="ECO:0000256" key="6">
    <source>
        <dbReference type="SAM" id="MobiDB-lite"/>
    </source>
</evidence>
<dbReference type="Pfam" id="PF00759">
    <property type="entry name" value="Glyco_hydro_9"/>
    <property type="match status" value="1"/>
</dbReference>
<dbReference type="SUPFAM" id="SSF81296">
    <property type="entry name" value="E set domains"/>
    <property type="match status" value="1"/>
</dbReference>
<evidence type="ECO:0000313" key="10">
    <source>
        <dbReference type="Proteomes" id="UP000321049"/>
    </source>
</evidence>
<dbReference type="Pfam" id="PF02927">
    <property type="entry name" value="CelD_N"/>
    <property type="match status" value="1"/>
</dbReference>
<dbReference type="GO" id="GO:0008810">
    <property type="term" value="F:cellulase activity"/>
    <property type="evidence" value="ECO:0007669"/>
    <property type="project" value="InterPro"/>
</dbReference>
<dbReference type="SUPFAM" id="SSF48208">
    <property type="entry name" value="Six-hairpin glycosidases"/>
    <property type="match status" value="1"/>
</dbReference>
<name>A0A511JMN9_9CELL</name>
<protein>
    <submittedName>
        <fullName evidence="9">Endoglucanase</fullName>
    </submittedName>
</protein>
<dbReference type="Proteomes" id="UP000321049">
    <property type="component" value="Unassembled WGS sequence"/>
</dbReference>
<evidence type="ECO:0000256" key="3">
    <source>
        <dbReference type="ARBA" id="ARBA00023277"/>
    </source>
</evidence>
<keyword evidence="4" id="KW-0326">Glycosidase</keyword>
<feature type="region of interest" description="Disordered" evidence="6">
    <location>
        <begin position="478"/>
        <end position="502"/>
    </location>
</feature>
<evidence type="ECO:0000256" key="4">
    <source>
        <dbReference type="ARBA" id="ARBA00023295"/>
    </source>
</evidence>
<dbReference type="InterPro" id="IPR014756">
    <property type="entry name" value="Ig_E-set"/>
</dbReference>
<dbReference type="InterPro" id="IPR008928">
    <property type="entry name" value="6-hairpin_glycosidase_sf"/>
</dbReference>